<proteinExistence type="predicted"/>
<dbReference type="RefSeq" id="YP_009910600.1">
    <property type="nucleotide sequence ID" value="NC_049972.1"/>
</dbReference>
<name>A0A5Q2WAA1_9CAUD</name>
<dbReference type="Proteomes" id="UP000363270">
    <property type="component" value="Segment"/>
</dbReference>
<keyword evidence="2" id="KW-1185">Reference proteome</keyword>
<reference evidence="1 2" key="1">
    <citation type="submission" date="2019-09" db="EMBL/GenBank/DDBJ databases">
        <title>Isolation and characterization of two phi29 phages that infect Bacillus pumilis.</title>
        <authorList>
            <person name="Batinovic S."/>
            <person name="Rice D."/>
            <person name="Beer M."/>
            <person name="Petrovski S."/>
        </authorList>
    </citation>
    <scope>NUCLEOTIDE SEQUENCE [LARGE SCALE GENOMIC DNA]</scope>
</reference>
<evidence type="ECO:0000313" key="1">
    <source>
        <dbReference type="EMBL" id="QGH74223.1"/>
    </source>
</evidence>
<accession>A0A5Q2WAA1</accession>
<organism evidence="1 2">
    <name type="scientific">Bacillus phage vB_Bpu_PumA2</name>
    <dbReference type="NCBI Taxonomy" id="2662128"/>
    <lineage>
        <taxon>Viruses</taxon>
        <taxon>Duplodnaviria</taxon>
        <taxon>Heunggongvirae</taxon>
        <taxon>Uroviricota</taxon>
        <taxon>Caudoviricetes</taxon>
        <taxon>Salasmaviridae</taxon>
        <taxon>Bundooravirus</taxon>
        <taxon>Bundooravirus PumA2</taxon>
    </lineage>
</organism>
<protein>
    <submittedName>
        <fullName evidence="1">Uncharacterized protein</fullName>
    </submittedName>
</protein>
<evidence type="ECO:0000313" key="2">
    <source>
        <dbReference type="Proteomes" id="UP000363270"/>
    </source>
</evidence>
<dbReference type="EMBL" id="MN524845">
    <property type="protein sequence ID" value="QGH74223.1"/>
    <property type="molecule type" value="Genomic_DNA"/>
</dbReference>
<sequence>MKKYIVTNKHSYFVDFESSHFDISLNLPYVKLILGKELSYAYVFETKLEAEQCAAKCNEFIGRKNLFKIESFMGG</sequence>
<dbReference type="KEGG" id="vg:56239319"/>
<dbReference type="GeneID" id="56239319"/>